<sequence length="73" mass="8335">EKSESRLKIEIKKFVREFHHHRCRCHLRHSVAVAVTGLRRGETKSEKREGIASSPAEQKGKPPPPSIDVVVPW</sequence>
<dbReference type="Proteomes" id="UP001341840">
    <property type="component" value="Unassembled WGS sequence"/>
</dbReference>
<dbReference type="EMBL" id="JASCZI010182397">
    <property type="protein sequence ID" value="MED6187816.1"/>
    <property type="molecule type" value="Genomic_DNA"/>
</dbReference>
<keyword evidence="3" id="KW-1185">Reference proteome</keyword>
<name>A0ABU6WPK2_9FABA</name>
<feature type="non-terminal residue" evidence="2">
    <location>
        <position position="1"/>
    </location>
</feature>
<organism evidence="2 3">
    <name type="scientific">Stylosanthes scabra</name>
    <dbReference type="NCBI Taxonomy" id="79078"/>
    <lineage>
        <taxon>Eukaryota</taxon>
        <taxon>Viridiplantae</taxon>
        <taxon>Streptophyta</taxon>
        <taxon>Embryophyta</taxon>
        <taxon>Tracheophyta</taxon>
        <taxon>Spermatophyta</taxon>
        <taxon>Magnoliopsida</taxon>
        <taxon>eudicotyledons</taxon>
        <taxon>Gunneridae</taxon>
        <taxon>Pentapetalae</taxon>
        <taxon>rosids</taxon>
        <taxon>fabids</taxon>
        <taxon>Fabales</taxon>
        <taxon>Fabaceae</taxon>
        <taxon>Papilionoideae</taxon>
        <taxon>50 kb inversion clade</taxon>
        <taxon>dalbergioids sensu lato</taxon>
        <taxon>Dalbergieae</taxon>
        <taxon>Pterocarpus clade</taxon>
        <taxon>Stylosanthes</taxon>
    </lineage>
</organism>
<evidence type="ECO:0000256" key="1">
    <source>
        <dbReference type="SAM" id="MobiDB-lite"/>
    </source>
</evidence>
<protein>
    <submittedName>
        <fullName evidence="2">Uncharacterized protein</fullName>
    </submittedName>
</protein>
<gene>
    <name evidence="2" type="ORF">PIB30_080067</name>
</gene>
<proteinExistence type="predicted"/>
<feature type="compositionally biased region" description="Basic and acidic residues" evidence="1">
    <location>
        <begin position="39"/>
        <end position="50"/>
    </location>
</feature>
<evidence type="ECO:0000313" key="2">
    <source>
        <dbReference type="EMBL" id="MED6187816.1"/>
    </source>
</evidence>
<accession>A0ABU6WPK2</accession>
<feature type="region of interest" description="Disordered" evidence="1">
    <location>
        <begin position="38"/>
        <end position="73"/>
    </location>
</feature>
<reference evidence="2 3" key="1">
    <citation type="journal article" date="2023" name="Plants (Basel)">
        <title>Bridging the Gap: Combining Genomics and Transcriptomics Approaches to Understand Stylosanthes scabra, an Orphan Legume from the Brazilian Caatinga.</title>
        <authorList>
            <person name="Ferreira-Neto J.R.C."/>
            <person name="da Silva M.D."/>
            <person name="Binneck E."/>
            <person name="de Melo N.F."/>
            <person name="da Silva R.H."/>
            <person name="de Melo A.L.T.M."/>
            <person name="Pandolfi V."/>
            <person name="Bustamante F.O."/>
            <person name="Brasileiro-Vidal A.C."/>
            <person name="Benko-Iseppon A.M."/>
        </authorList>
    </citation>
    <scope>NUCLEOTIDE SEQUENCE [LARGE SCALE GENOMIC DNA]</scope>
    <source>
        <tissue evidence="2">Leaves</tissue>
    </source>
</reference>
<evidence type="ECO:0000313" key="3">
    <source>
        <dbReference type="Proteomes" id="UP001341840"/>
    </source>
</evidence>
<comment type="caution">
    <text evidence="2">The sequence shown here is derived from an EMBL/GenBank/DDBJ whole genome shotgun (WGS) entry which is preliminary data.</text>
</comment>